<feature type="compositionally biased region" description="Basic and acidic residues" evidence="1">
    <location>
        <begin position="62"/>
        <end position="145"/>
    </location>
</feature>
<evidence type="ECO:0000313" key="2">
    <source>
        <dbReference type="EMBL" id="CAA9536357.1"/>
    </source>
</evidence>
<name>A0A6J4U246_9ACTN</name>
<feature type="compositionally biased region" description="Basic residues" evidence="1">
    <location>
        <begin position="295"/>
        <end position="336"/>
    </location>
</feature>
<dbReference type="EMBL" id="CADCWC010000218">
    <property type="protein sequence ID" value="CAA9536357.1"/>
    <property type="molecule type" value="Genomic_DNA"/>
</dbReference>
<feature type="compositionally biased region" description="Low complexity" evidence="1">
    <location>
        <begin position="210"/>
        <end position="223"/>
    </location>
</feature>
<dbReference type="EC" id="1.4.1.13" evidence="2"/>
<feature type="non-terminal residue" evidence="2">
    <location>
        <position position="1"/>
    </location>
</feature>
<feature type="non-terminal residue" evidence="2">
    <location>
        <position position="488"/>
    </location>
</feature>
<feature type="compositionally biased region" description="Basic and acidic residues" evidence="1">
    <location>
        <begin position="270"/>
        <end position="292"/>
    </location>
</feature>
<sequence length="488" mass="53196">GGHRRHPAAPGPGQHRPAAQRARALADLHAGGHRRHPREVGARPLPDARLLDVQEDPALGRADVHARHAHALRDRGLPREVRDEDRARRALREEPADARHPDLHHGHELRRALDRGEDGARQGRLDGRDGDLLGRGRHDPARARALDQVVLPGHPEPVRVQPAPPDAGRRGRVLHRPGLQGRARRAPDGPEGHGAGGRDALAARRHRPALARPAPGLARPGRPVAEDPGDPRGDRLPDPDPAEARRRARLRRRADGGQVRPRHHLPGRRRGLDGRRAAHGDRGDRHPADGGHPRGAARPRGRRPGRRDRPRGGGRHPERRRHRQVHRARGQGRGHRPLGADRAELQQGDPGRHRLRGDDRGQGRALLPLPHGPLPGRRDDAGSGAAGPPGGRRRRRAGLQLPARDDARAPDAGPGLRQDGRAQPRARGPLRTDRRGLGDGQGAARGHDLHPGRDRAAHARRDQGPRAGPRAPAARRVRPRVRATGGRL</sequence>
<feature type="compositionally biased region" description="Basic and acidic residues" evidence="1">
    <location>
        <begin position="338"/>
        <end position="362"/>
    </location>
</feature>
<dbReference type="AlphaFoldDB" id="A0A6J4U246"/>
<keyword evidence="2" id="KW-0560">Oxidoreductase</keyword>
<protein>
    <submittedName>
        <fullName evidence="2">Glutamate synthase [NADPH] large chain</fullName>
        <ecNumber evidence="2">1.4.1.13</ecNumber>
    </submittedName>
</protein>
<accession>A0A6J4U246</accession>
<feature type="compositionally biased region" description="Basic and acidic residues" evidence="1">
    <location>
        <begin position="445"/>
        <end position="464"/>
    </location>
</feature>
<feature type="compositionally biased region" description="Basic and acidic residues" evidence="1">
    <location>
        <begin position="229"/>
        <end position="245"/>
    </location>
</feature>
<gene>
    <name evidence="2" type="ORF">AVDCRST_MAG79-1410</name>
</gene>
<proteinExistence type="predicted"/>
<dbReference type="GO" id="GO:0004355">
    <property type="term" value="F:glutamate synthase (NADPH) activity"/>
    <property type="evidence" value="ECO:0007669"/>
    <property type="project" value="UniProtKB-EC"/>
</dbReference>
<organism evidence="2">
    <name type="scientific">uncultured Thermoleophilia bacterium</name>
    <dbReference type="NCBI Taxonomy" id="1497501"/>
    <lineage>
        <taxon>Bacteria</taxon>
        <taxon>Bacillati</taxon>
        <taxon>Actinomycetota</taxon>
        <taxon>Thermoleophilia</taxon>
        <taxon>environmental samples</taxon>
    </lineage>
</organism>
<feature type="region of interest" description="Disordered" evidence="1">
    <location>
        <begin position="59"/>
        <end position="488"/>
    </location>
</feature>
<evidence type="ECO:0000256" key="1">
    <source>
        <dbReference type="SAM" id="MobiDB-lite"/>
    </source>
</evidence>
<feature type="region of interest" description="Disordered" evidence="1">
    <location>
        <begin position="29"/>
        <end position="48"/>
    </location>
</feature>
<reference evidence="2" key="1">
    <citation type="submission" date="2020-02" db="EMBL/GenBank/DDBJ databases">
        <authorList>
            <person name="Meier V. D."/>
        </authorList>
    </citation>
    <scope>NUCLEOTIDE SEQUENCE</scope>
    <source>
        <strain evidence="2">AVDCRST_MAG79</strain>
    </source>
</reference>
<feature type="region of interest" description="Disordered" evidence="1">
    <location>
        <begin position="1"/>
        <end position="22"/>
    </location>
</feature>
<feature type="compositionally biased region" description="Basic residues" evidence="1">
    <location>
        <begin position="260"/>
        <end position="269"/>
    </location>
</feature>